<reference evidence="2 3" key="1">
    <citation type="submission" date="2016-07" db="EMBL/GenBank/DDBJ databases">
        <title>Pervasive Adenine N6-methylation of Active Genes in Fungi.</title>
        <authorList>
            <consortium name="DOE Joint Genome Institute"/>
            <person name="Mondo S.J."/>
            <person name="Dannebaum R.O."/>
            <person name="Kuo R.C."/>
            <person name="Labutti K."/>
            <person name="Haridas S."/>
            <person name="Kuo A."/>
            <person name="Salamov A."/>
            <person name="Ahrendt S.R."/>
            <person name="Lipzen A."/>
            <person name="Sullivan W."/>
            <person name="Andreopoulos W.B."/>
            <person name="Clum A."/>
            <person name="Lindquist E."/>
            <person name="Daum C."/>
            <person name="Ramamoorthy G.K."/>
            <person name="Gryganskyi A."/>
            <person name="Culley D."/>
            <person name="Magnuson J.K."/>
            <person name="James T.Y."/>
            <person name="O'Malley M.A."/>
            <person name="Stajich J.E."/>
            <person name="Spatafora J.W."/>
            <person name="Visel A."/>
            <person name="Grigoriev I.V."/>
        </authorList>
    </citation>
    <scope>NUCLEOTIDE SEQUENCE [LARGE SCALE GENOMIC DNA]</scope>
    <source>
        <strain evidence="2 3">NRRL 3116</strain>
    </source>
</reference>
<organism evidence="2 3">
    <name type="scientific">Lobosporangium transversale</name>
    <dbReference type="NCBI Taxonomy" id="64571"/>
    <lineage>
        <taxon>Eukaryota</taxon>
        <taxon>Fungi</taxon>
        <taxon>Fungi incertae sedis</taxon>
        <taxon>Mucoromycota</taxon>
        <taxon>Mortierellomycotina</taxon>
        <taxon>Mortierellomycetes</taxon>
        <taxon>Mortierellales</taxon>
        <taxon>Mortierellaceae</taxon>
        <taxon>Lobosporangium</taxon>
    </lineage>
</organism>
<dbReference type="GeneID" id="33571022"/>
<proteinExistence type="predicted"/>
<evidence type="ECO:0000313" key="2">
    <source>
        <dbReference type="EMBL" id="ORZ04714.1"/>
    </source>
</evidence>
<dbReference type="AlphaFoldDB" id="A0A1Y2G9A9"/>
<sequence length="157" mass="18002">MPTMDSTPALVAALMHPPPTASSSTPRPIILEDNFLASVIPRSIFHLKFLLFPAHLKRLSSSSTRLVKYMAFKRKRDDHDESAVESEGHKGKRRASSKDSDITDDSTTNNEDEAEDRLRFIRMQSLEESMKQRLILRRSFLRPRGMARDWMILGLFT</sequence>
<evidence type="ECO:0000313" key="3">
    <source>
        <dbReference type="Proteomes" id="UP000193648"/>
    </source>
</evidence>
<protein>
    <submittedName>
        <fullName evidence="2">Uncharacterized protein</fullName>
    </submittedName>
</protein>
<feature type="compositionally biased region" description="Basic and acidic residues" evidence="1">
    <location>
        <begin position="75"/>
        <end position="89"/>
    </location>
</feature>
<dbReference type="RefSeq" id="XP_021876711.1">
    <property type="nucleotide sequence ID" value="XM_022029179.1"/>
</dbReference>
<name>A0A1Y2G9A9_9FUNG</name>
<accession>A0A1Y2G9A9</accession>
<dbReference type="EMBL" id="MCFF01000055">
    <property type="protein sequence ID" value="ORZ04714.1"/>
    <property type="molecule type" value="Genomic_DNA"/>
</dbReference>
<dbReference type="InParanoid" id="A0A1Y2G9A9"/>
<comment type="caution">
    <text evidence="2">The sequence shown here is derived from an EMBL/GenBank/DDBJ whole genome shotgun (WGS) entry which is preliminary data.</text>
</comment>
<evidence type="ECO:0000256" key="1">
    <source>
        <dbReference type="SAM" id="MobiDB-lite"/>
    </source>
</evidence>
<feature type="region of interest" description="Disordered" evidence="1">
    <location>
        <begin position="75"/>
        <end position="111"/>
    </location>
</feature>
<gene>
    <name evidence="2" type="ORF">BCR41DRAFT_400969</name>
</gene>
<keyword evidence="3" id="KW-1185">Reference proteome</keyword>
<dbReference type="Proteomes" id="UP000193648">
    <property type="component" value="Unassembled WGS sequence"/>
</dbReference>